<proteinExistence type="predicted"/>
<dbReference type="SUPFAM" id="SSF52540">
    <property type="entry name" value="P-loop containing nucleoside triphosphate hydrolases"/>
    <property type="match status" value="1"/>
</dbReference>
<organism evidence="2 3">
    <name type="scientific">Streptomyces massasporeus</name>
    <dbReference type="NCBI Taxonomy" id="67324"/>
    <lineage>
        <taxon>Bacteria</taxon>
        <taxon>Bacillati</taxon>
        <taxon>Actinomycetota</taxon>
        <taxon>Actinomycetes</taxon>
        <taxon>Kitasatosporales</taxon>
        <taxon>Streptomycetaceae</taxon>
        <taxon>Streptomyces</taxon>
    </lineage>
</organism>
<dbReference type="EMBL" id="JBIAFP010000008">
    <property type="protein sequence ID" value="MFE9226105.1"/>
    <property type="molecule type" value="Genomic_DNA"/>
</dbReference>
<evidence type="ECO:0000259" key="1">
    <source>
        <dbReference type="Pfam" id="PF02223"/>
    </source>
</evidence>
<gene>
    <name evidence="2" type="ORF">ACFYM3_15995</name>
</gene>
<keyword evidence="3" id="KW-1185">Reference proteome</keyword>
<evidence type="ECO:0000313" key="3">
    <source>
        <dbReference type="Proteomes" id="UP001601288"/>
    </source>
</evidence>
<dbReference type="InterPro" id="IPR027417">
    <property type="entry name" value="P-loop_NTPase"/>
</dbReference>
<evidence type="ECO:0000313" key="2">
    <source>
        <dbReference type="EMBL" id="MFE9226105.1"/>
    </source>
</evidence>
<accession>A0ABW6LCD1</accession>
<dbReference type="Pfam" id="PF02223">
    <property type="entry name" value="Thymidylate_kin"/>
    <property type="match status" value="1"/>
</dbReference>
<dbReference type="RefSeq" id="WP_358278832.1">
    <property type="nucleotide sequence ID" value="NZ_JBEYGJ010000003.1"/>
</dbReference>
<name>A0ABW6LCD1_9ACTN</name>
<feature type="domain" description="Thymidylate kinase-like" evidence="1">
    <location>
        <begin position="7"/>
        <end position="153"/>
    </location>
</feature>
<dbReference type="InterPro" id="IPR039430">
    <property type="entry name" value="Thymidylate_kin-like_dom"/>
</dbReference>
<sequence length="206" mass="22491">MVFVLAVEGYDGAGKTTLVKNISAILAERRVDCTVIGRGAADSSTNIAAMTQVIKRSDGGFDRLSPCSDMFIRLARTHARIGIAQASGSQVVIFDRFIPYDISRLDEGVSDVGRSLFRDTARAFPVDLTVYLSAEFDVLWGRVNSRSELSLKEQLGRDHNLAGYKSLDDVMGSADFFGEILCVDCTQSEADVAAYVWSRMECLLGV</sequence>
<dbReference type="Gene3D" id="3.40.50.300">
    <property type="entry name" value="P-loop containing nucleotide triphosphate hydrolases"/>
    <property type="match status" value="1"/>
</dbReference>
<protein>
    <recommendedName>
        <fullName evidence="1">Thymidylate kinase-like domain-containing protein</fullName>
    </recommendedName>
</protein>
<comment type="caution">
    <text evidence="2">The sequence shown here is derived from an EMBL/GenBank/DDBJ whole genome shotgun (WGS) entry which is preliminary data.</text>
</comment>
<dbReference type="Proteomes" id="UP001601288">
    <property type="component" value="Unassembled WGS sequence"/>
</dbReference>
<reference evidence="2 3" key="1">
    <citation type="submission" date="2024-10" db="EMBL/GenBank/DDBJ databases">
        <title>The Natural Products Discovery Center: Release of the First 8490 Sequenced Strains for Exploring Actinobacteria Biosynthetic Diversity.</title>
        <authorList>
            <person name="Kalkreuter E."/>
            <person name="Kautsar S.A."/>
            <person name="Yang D."/>
            <person name="Bader C.D."/>
            <person name="Teijaro C.N."/>
            <person name="Fluegel L."/>
            <person name="Davis C.M."/>
            <person name="Simpson J.R."/>
            <person name="Lauterbach L."/>
            <person name="Steele A.D."/>
            <person name="Gui C."/>
            <person name="Meng S."/>
            <person name="Li G."/>
            <person name="Viehrig K."/>
            <person name="Ye F."/>
            <person name="Su P."/>
            <person name="Kiefer A.F."/>
            <person name="Nichols A."/>
            <person name="Cepeda A.J."/>
            <person name="Yan W."/>
            <person name="Fan B."/>
            <person name="Jiang Y."/>
            <person name="Adhikari A."/>
            <person name="Zheng C.-J."/>
            <person name="Schuster L."/>
            <person name="Cowan T.M."/>
            <person name="Smanski M.J."/>
            <person name="Chevrette M.G."/>
            <person name="De Carvalho L.P.S."/>
            <person name="Shen B."/>
        </authorList>
    </citation>
    <scope>NUCLEOTIDE SEQUENCE [LARGE SCALE GENOMIC DNA]</scope>
    <source>
        <strain evidence="2 3">NPDC007066</strain>
    </source>
</reference>